<evidence type="ECO:0000313" key="2">
    <source>
        <dbReference type="EMBL" id="AAQ63366.1"/>
    </source>
</evidence>
<feature type="compositionally biased region" description="Basic and acidic residues" evidence="1">
    <location>
        <begin position="196"/>
        <end position="206"/>
    </location>
</feature>
<dbReference type="RefSeq" id="NP_918999.1">
    <property type="nucleotide sequence ID" value="NC_005091.2"/>
</dbReference>
<feature type="compositionally biased region" description="Basic and acidic residues" evidence="1">
    <location>
        <begin position="170"/>
        <end position="184"/>
    </location>
</feature>
<dbReference type="OrthoDB" id="8916at10239"/>
<evidence type="ECO:0000313" key="3">
    <source>
        <dbReference type="Proteomes" id="UP000002549"/>
    </source>
</evidence>
<proteinExistence type="predicted"/>
<dbReference type="Pfam" id="PF07278">
    <property type="entry name" value="DUF1441"/>
    <property type="match status" value="1"/>
</dbReference>
<dbReference type="InterPro" id="IPR009901">
    <property type="entry name" value="Phage_VT1-Sakai_H0025"/>
</dbReference>
<dbReference type="KEGG" id="vg:2559611"/>
<keyword evidence="3" id="KW-1185">Reference proteome</keyword>
<gene>
    <name evidence="2" type="ORF">Nazgul65</name>
</gene>
<feature type="compositionally biased region" description="Acidic residues" evidence="1">
    <location>
        <begin position="213"/>
        <end position="222"/>
    </location>
</feature>
<protein>
    <submittedName>
        <fullName evidence="2">TerS</fullName>
    </submittedName>
</protein>
<name>Q6UYH5_9CAUD</name>
<organism evidence="2 3">
    <name type="scientific">Burkholderia phage BcepNazgul</name>
    <dbReference type="NCBI Taxonomy" id="242861"/>
    <lineage>
        <taxon>Viruses</taxon>
        <taxon>Duplodnaviria</taxon>
        <taxon>Heunggongvirae</taxon>
        <taxon>Uroviricota</taxon>
        <taxon>Caudoviricetes</taxon>
        <taxon>Casjensviridae</taxon>
        <taxon>Nazgulvirus</taxon>
        <taxon>Nazgulvirus bcepnazgul</taxon>
        <taxon>Burkholderia virus BcepNazgul</taxon>
    </lineage>
</organism>
<feature type="region of interest" description="Disordered" evidence="1">
    <location>
        <begin position="170"/>
        <end position="222"/>
    </location>
</feature>
<reference evidence="2" key="1">
    <citation type="submission" date="2006-02" db="EMBL/GenBank/DDBJ databases">
        <title>Complete nucleotide sequence of BcepNazgul, a novel soil phage of Burkholderia cepacia genomovar VII.</title>
        <authorList>
            <person name="Summer E.J."/>
            <person name="Peek M.L."/>
            <person name="Haliburton J.R."/>
            <person name="Hall E."/>
            <person name="Heusinkveld K."/>
            <person name="Simser J."/>
            <person name="No E.G."/>
            <person name="Gonzalez C.F."/>
            <person name="Young R.F."/>
        </authorList>
    </citation>
    <scope>NUCLEOTIDE SEQUENCE [LARGE SCALE GENOMIC DNA]</scope>
</reference>
<dbReference type="EMBL" id="AY357582">
    <property type="protein sequence ID" value="AAQ63366.1"/>
    <property type="molecule type" value="Genomic_DNA"/>
</dbReference>
<accession>Q6UYH5</accession>
<dbReference type="Proteomes" id="UP000002549">
    <property type="component" value="Segment"/>
</dbReference>
<dbReference type="GeneID" id="2559611"/>
<evidence type="ECO:0000256" key="1">
    <source>
        <dbReference type="SAM" id="MobiDB-lite"/>
    </source>
</evidence>
<sequence length="222" mass="24824">MAEEKSGADSASKAILFDGASISQLGQLFTMDNRTVTKRIQGLRACGKRQGHPIYKVAEAARYLVDPVGDIEAHIKKMHHRDLPPMLLKEFWSGQNARLKFEEEQGDLWRTEKVLQHYAESFKTLRTEILLMVDSVDRQAELSDKQRAIIRKMTDSLLKSLRNSLIEQFKHEPERDHEAERIESTGDSGGSGDGEDGVRGLQDRDSAGSVFEGTDDDPAAGL</sequence>